<dbReference type="PANTHER" id="PTHR46332:SF5">
    <property type="entry name" value="ASPARTATE BETA-HYDROXYLASE DOMAIN CONTAINING 2"/>
    <property type="match status" value="1"/>
</dbReference>
<keyword evidence="3" id="KW-0560">Oxidoreductase</keyword>
<dbReference type="InterPro" id="IPR027443">
    <property type="entry name" value="IPNS-like_sf"/>
</dbReference>
<dbReference type="PANTHER" id="PTHR46332">
    <property type="entry name" value="ASPARTATE BETA-HYDROXYLASE DOMAIN-CONTAINING PROTEIN 2"/>
    <property type="match status" value="1"/>
</dbReference>
<feature type="signal peptide" evidence="4">
    <location>
        <begin position="1"/>
        <end position="26"/>
    </location>
</feature>
<evidence type="ECO:0000256" key="3">
    <source>
        <dbReference type="ARBA" id="ARBA00023002"/>
    </source>
</evidence>
<dbReference type="GO" id="GO:0051213">
    <property type="term" value="F:dioxygenase activity"/>
    <property type="evidence" value="ECO:0007669"/>
    <property type="project" value="UniProtKB-KW"/>
</dbReference>
<evidence type="ECO:0000256" key="1">
    <source>
        <dbReference type="ARBA" id="ARBA00007730"/>
    </source>
</evidence>
<keyword evidence="2" id="KW-0223">Dioxygenase</keyword>
<dbReference type="InterPro" id="IPR007803">
    <property type="entry name" value="Asp/Arg/Pro-Hydrxlase"/>
</dbReference>
<dbReference type="GO" id="GO:0016020">
    <property type="term" value="C:membrane"/>
    <property type="evidence" value="ECO:0007669"/>
    <property type="project" value="TreeGrafter"/>
</dbReference>
<dbReference type="Pfam" id="PF05118">
    <property type="entry name" value="Asp_Arg_Hydrox"/>
    <property type="match status" value="1"/>
</dbReference>
<evidence type="ECO:0000259" key="5">
    <source>
        <dbReference type="Pfam" id="PF05118"/>
    </source>
</evidence>
<evidence type="ECO:0000256" key="2">
    <source>
        <dbReference type="ARBA" id="ARBA00022964"/>
    </source>
</evidence>
<organism evidence="6">
    <name type="scientific">Heterosigma akashiwo</name>
    <name type="common">Chromophytic alga</name>
    <name type="synonym">Heterosigma carterae</name>
    <dbReference type="NCBI Taxonomy" id="2829"/>
    <lineage>
        <taxon>Eukaryota</taxon>
        <taxon>Sar</taxon>
        <taxon>Stramenopiles</taxon>
        <taxon>Ochrophyta</taxon>
        <taxon>Raphidophyceae</taxon>
        <taxon>Chattonellales</taxon>
        <taxon>Chattonellaceae</taxon>
        <taxon>Heterosigma</taxon>
    </lineage>
</organism>
<protein>
    <recommendedName>
        <fullName evidence="5">Aspartyl/asparaginy/proline hydroxylase domain-containing protein</fullName>
    </recommendedName>
</protein>
<dbReference type="AlphaFoldDB" id="A0A7S3XT10"/>
<dbReference type="InterPro" id="IPR051821">
    <property type="entry name" value="Asp/Asn_beta-hydroxylase"/>
</dbReference>
<evidence type="ECO:0000256" key="4">
    <source>
        <dbReference type="SAM" id="SignalP"/>
    </source>
</evidence>
<accession>A0A7S3XT10</accession>
<proteinExistence type="inferred from homology"/>
<name>A0A7S3XT10_HETAK</name>
<gene>
    <name evidence="6" type="ORF">HAKA00212_LOCUS10119</name>
</gene>
<dbReference type="SUPFAM" id="SSF51197">
    <property type="entry name" value="Clavaminate synthase-like"/>
    <property type="match status" value="1"/>
</dbReference>
<dbReference type="Gene3D" id="2.60.120.330">
    <property type="entry name" value="B-lactam Antibiotic, Isopenicillin N Synthase, Chain"/>
    <property type="match status" value="1"/>
</dbReference>
<sequence>MVSNSNRLSVSRAVVLVLCLAHFCNAFHSTSFLRPVVRQNNNVSSKRTANVKGLCMISARKQKFWNQVNGAWAEKFSATEISRILKFEKYNKQELPAPEPAGPLHQPCEEYVEGLEARPWWEPAEFAWGRALEAESDVIQEEFQQYLRAVGEFRGDSAVMAAMGAGWSSVRLQRLGRWNLENCARFPKTVALLEALEIPLAVRGVMFARQRPGTGVAPHSDGRNFILTAHLGIDIPKDNCWIEVGGERRTWQNNKALILDTSFEHSTFNGEDNPDRIVLLIDFWHPGLSPQEREALEMVYEIRNEYDSGGYIEGYVKRGEKEKLTGALNPFKKLFFNK</sequence>
<feature type="chain" id="PRO_5030641628" description="Aspartyl/asparaginy/proline hydroxylase domain-containing protein" evidence="4">
    <location>
        <begin position="27"/>
        <end position="338"/>
    </location>
</feature>
<evidence type="ECO:0000313" key="6">
    <source>
        <dbReference type="EMBL" id="CAE0631417.1"/>
    </source>
</evidence>
<feature type="domain" description="Aspartyl/asparaginy/proline hydroxylase" evidence="5">
    <location>
        <begin position="134"/>
        <end position="286"/>
    </location>
</feature>
<comment type="similarity">
    <text evidence="1">Belongs to the aspartyl/asparaginyl beta-hydroxylase family.</text>
</comment>
<reference evidence="6" key="1">
    <citation type="submission" date="2021-01" db="EMBL/GenBank/DDBJ databases">
        <authorList>
            <person name="Corre E."/>
            <person name="Pelletier E."/>
            <person name="Niang G."/>
            <person name="Scheremetjew M."/>
            <person name="Finn R."/>
            <person name="Kale V."/>
            <person name="Holt S."/>
            <person name="Cochrane G."/>
            <person name="Meng A."/>
            <person name="Brown T."/>
            <person name="Cohen L."/>
        </authorList>
    </citation>
    <scope>NUCLEOTIDE SEQUENCE</scope>
    <source>
        <strain evidence="6">CCMP3107</strain>
    </source>
</reference>
<keyword evidence="4" id="KW-0732">Signal</keyword>
<dbReference type="EMBL" id="HBIU01021583">
    <property type="protein sequence ID" value="CAE0631417.1"/>
    <property type="molecule type" value="Transcribed_RNA"/>
</dbReference>